<sequence>MAGKTESGAPHIVPALFYKDPNAALDWLEKAFGFEIALRITDDDGVIQHAEMEYGNGRVMIGGVDWAEWPASPKAIGGKNTQCIHVQVKDVMAHFKRAKDAGANIAAEPQDQFYGDKVYRVFDPEGHFWTFGQSMRVLSNEEMEKASGLKVEGKG</sequence>
<evidence type="ECO:0000313" key="3">
    <source>
        <dbReference type="Proteomes" id="UP000006377"/>
    </source>
</evidence>
<feature type="domain" description="VOC" evidence="1">
    <location>
        <begin position="8"/>
        <end position="134"/>
    </location>
</feature>
<name>A7HW32_PARL1</name>
<dbReference type="OrthoDB" id="9806868at2"/>
<evidence type="ECO:0000259" key="1">
    <source>
        <dbReference type="PROSITE" id="PS51819"/>
    </source>
</evidence>
<dbReference type="RefSeq" id="WP_012111426.1">
    <property type="nucleotide sequence ID" value="NC_009719.1"/>
</dbReference>
<dbReference type="HOGENOM" id="CLU_046006_11_1_5"/>
<keyword evidence="3" id="KW-1185">Reference proteome</keyword>
<keyword evidence="2" id="KW-0560">Oxidoreductase</keyword>
<proteinExistence type="predicted"/>
<gene>
    <name evidence="2" type="ordered locus">Plav_2506</name>
</gene>
<keyword evidence="2" id="KW-0223">Dioxygenase</keyword>
<dbReference type="GO" id="GO:0051213">
    <property type="term" value="F:dioxygenase activity"/>
    <property type="evidence" value="ECO:0007669"/>
    <property type="project" value="UniProtKB-KW"/>
</dbReference>
<accession>A7HW32</accession>
<organism evidence="2 3">
    <name type="scientific">Parvibaculum lavamentivorans (strain DS-1 / DSM 13023 / NCIMB 13966)</name>
    <dbReference type="NCBI Taxonomy" id="402881"/>
    <lineage>
        <taxon>Bacteria</taxon>
        <taxon>Pseudomonadati</taxon>
        <taxon>Pseudomonadota</taxon>
        <taxon>Alphaproteobacteria</taxon>
        <taxon>Hyphomicrobiales</taxon>
        <taxon>Parvibaculaceae</taxon>
        <taxon>Parvibaculum</taxon>
    </lineage>
</organism>
<dbReference type="AlphaFoldDB" id="A7HW32"/>
<dbReference type="Gene3D" id="3.30.720.120">
    <property type="match status" value="1"/>
</dbReference>
<dbReference type="Pfam" id="PF00903">
    <property type="entry name" value="Glyoxalase"/>
    <property type="match status" value="1"/>
</dbReference>
<dbReference type="SUPFAM" id="SSF54593">
    <property type="entry name" value="Glyoxalase/Bleomycin resistance protein/Dihydroxybiphenyl dioxygenase"/>
    <property type="match status" value="1"/>
</dbReference>
<dbReference type="eggNOG" id="COG2764">
    <property type="taxonomic scope" value="Bacteria"/>
</dbReference>
<dbReference type="InterPro" id="IPR029068">
    <property type="entry name" value="Glyas_Bleomycin-R_OHBP_Dase"/>
</dbReference>
<reference evidence="2 3" key="1">
    <citation type="journal article" date="2011" name="Stand. Genomic Sci.">
        <title>Complete genome sequence of Parvibaculum lavamentivorans type strain (DS-1(T)).</title>
        <authorList>
            <person name="Schleheck D."/>
            <person name="Weiss M."/>
            <person name="Pitluck S."/>
            <person name="Bruce D."/>
            <person name="Land M.L."/>
            <person name="Han S."/>
            <person name="Saunders E."/>
            <person name="Tapia R."/>
            <person name="Detter C."/>
            <person name="Brettin T."/>
            <person name="Han J."/>
            <person name="Woyke T."/>
            <person name="Goodwin L."/>
            <person name="Pennacchio L."/>
            <person name="Nolan M."/>
            <person name="Cook A.M."/>
            <person name="Kjelleberg S."/>
            <person name="Thomas T."/>
        </authorList>
    </citation>
    <scope>NUCLEOTIDE SEQUENCE [LARGE SCALE GENOMIC DNA]</scope>
    <source>
        <strain evidence="3">DS-1 / DSM 13023 / NCIMB 13966</strain>
    </source>
</reference>
<protein>
    <submittedName>
        <fullName evidence="2">Glyoxalase/bleomycin resistance protein/dioxygenase</fullName>
    </submittedName>
</protein>
<dbReference type="PANTHER" id="PTHR34109">
    <property type="entry name" value="BNAUNNG04460D PROTEIN-RELATED"/>
    <property type="match status" value="1"/>
</dbReference>
<dbReference type="Gene3D" id="3.30.720.110">
    <property type="match status" value="1"/>
</dbReference>
<dbReference type="EMBL" id="CP000774">
    <property type="protein sequence ID" value="ABS64115.1"/>
    <property type="molecule type" value="Genomic_DNA"/>
</dbReference>
<dbReference type="KEGG" id="pla:Plav_2506"/>
<dbReference type="InterPro" id="IPR037523">
    <property type="entry name" value="VOC_core"/>
</dbReference>
<dbReference type="Proteomes" id="UP000006377">
    <property type="component" value="Chromosome"/>
</dbReference>
<dbReference type="PROSITE" id="PS51819">
    <property type="entry name" value="VOC"/>
    <property type="match status" value="1"/>
</dbReference>
<dbReference type="STRING" id="402881.Plav_2506"/>
<dbReference type="PANTHER" id="PTHR34109:SF1">
    <property type="entry name" value="VOC DOMAIN-CONTAINING PROTEIN"/>
    <property type="match status" value="1"/>
</dbReference>
<dbReference type="InterPro" id="IPR004360">
    <property type="entry name" value="Glyas_Fos-R_dOase_dom"/>
</dbReference>
<evidence type="ECO:0000313" key="2">
    <source>
        <dbReference type="EMBL" id="ABS64115.1"/>
    </source>
</evidence>